<gene>
    <name evidence="1" type="ORF">S01H4_40321</name>
</gene>
<organism evidence="1">
    <name type="scientific">marine sediment metagenome</name>
    <dbReference type="NCBI Taxonomy" id="412755"/>
    <lineage>
        <taxon>unclassified sequences</taxon>
        <taxon>metagenomes</taxon>
        <taxon>ecological metagenomes</taxon>
    </lineage>
</organism>
<name>X1CBK9_9ZZZZ</name>
<protein>
    <submittedName>
        <fullName evidence="1">Uncharacterized protein</fullName>
    </submittedName>
</protein>
<proteinExistence type="predicted"/>
<evidence type="ECO:0000313" key="1">
    <source>
        <dbReference type="EMBL" id="GAH04912.1"/>
    </source>
</evidence>
<comment type="caution">
    <text evidence="1">The sequence shown here is derived from an EMBL/GenBank/DDBJ whole genome shotgun (WGS) entry which is preliminary data.</text>
</comment>
<reference evidence="1" key="1">
    <citation type="journal article" date="2014" name="Front. Microbiol.">
        <title>High frequency of phylogenetically diverse reductive dehalogenase-homologous genes in deep subseafloor sedimentary metagenomes.</title>
        <authorList>
            <person name="Kawai M."/>
            <person name="Futagami T."/>
            <person name="Toyoda A."/>
            <person name="Takaki Y."/>
            <person name="Nishi S."/>
            <person name="Hori S."/>
            <person name="Arai W."/>
            <person name="Tsubouchi T."/>
            <person name="Morono Y."/>
            <person name="Uchiyama I."/>
            <person name="Ito T."/>
            <person name="Fujiyama A."/>
            <person name="Inagaki F."/>
            <person name="Takami H."/>
        </authorList>
    </citation>
    <scope>NUCLEOTIDE SEQUENCE</scope>
    <source>
        <strain evidence="1">Expedition CK06-06</strain>
    </source>
</reference>
<sequence>MSGEIYQLACPFCGRNRPLNSGFRLGELTIPPDEYGIITIREVGPGPGRGHVGERGEGLRTIDRLNIKEALADSQFSDISGQVRDRLIAIVRSYVRAGVISMEEITG</sequence>
<accession>X1CBK9</accession>
<dbReference type="EMBL" id="BART01021945">
    <property type="protein sequence ID" value="GAH04912.1"/>
    <property type="molecule type" value="Genomic_DNA"/>
</dbReference>
<dbReference type="AlphaFoldDB" id="X1CBK9"/>